<keyword evidence="6" id="KW-0804">Transcription</keyword>
<dbReference type="GO" id="GO:0005634">
    <property type="term" value="C:nucleus"/>
    <property type="evidence" value="ECO:0007669"/>
    <property type="project" value="UniProtKB-SubCell"/>
</dbReference>
<keyword evidence="12" id="KW-1185">Reference proteome</keyword>
<feature type="domain" description="HTH myb-type" evidence="10">
    <location>
        <begin position="88"/>
        <end position="142"/>
    </location>
</feature>
<dbReference type="Gene3D" id="1.10.10.60">
    <property type="entry name" value="Homeodomain-like"/>
    <property type="match status" value="2"/>
</dbReference>
<sequence>MSLKSEHVCSAISELRKFSENRKIRMGCRGSEKAKMKCKKGLWSPEEDQRLKDYILNHGYGCWSEVPVKAGLERNGKSCRLRWINYLRPGIKRGKFSHEEEDLAMKLHAVLGNKWSQIAMHLPGRTDNEVKNYWNTYLKKKVKKSEESDSAKLSDHNPSPDLSAENYKNKQENFNKILLFDTFEPSESSSYNHGLSQQKSWPKVMFADWIFGENSDGQVSLESPDGGKGLTWDSCSFDSRETLTNGDLRAMSNQEFAEGGSYVSCFEPVDLVGSDSFDLLSFGGNFGGFEMNQDLMF</sequence>
<dbReference type="InterPro" id="IPR051953">
    <property type="entry name" value="Plant_SW-associated_TFs"/>
</dbReference>
<keyword evidence="3" id="KW-0805">Transcription regulation</keyword>
<evidence type="ECO:0000313" key="12">
    <source>
        <dbReference type="Proteomes" id="UP000775213"/>
    </source>
</evidence>
<dbReference type="SMART" id="SM00717">
    <property type="entry name" value="SANT"/>
    <property type="match status" value="2"/>
</dbReference>
<keyword evidence="2" id="KW-0677">Repeat</keyword>
<evidence type="ECO:0000256" key="5">
    <source>
        <dbReference type="ARBA" id="ARBA00023159"/>
    </source>
</evidence>
<dbReference type="PROSITE" id="PS51294">
    <property type="entry name" value="HTH_MYB"/>
    <property type="match status" value="2"/>
</dbReference>
<dbReference type="AlphaFoldDB" id="A0AAV7FMJ9"/>
<evidence type="ECO:0000256" key="7">
    <source>
        <dbReference type="ARBA" id="ARBA00023242"/>
    </source>
</evidence>
<evidence type="ECO:0000256" key="3">
    <source>
        <dbReference type="ARBA" id="ARBA00023015"/>
    </source>
</evidence>
<proteinExistence type="predicted"/>
<evidence type="ECO:0000256" key="2">
    <source>
        <dbReference type="ARBA" id="ARBA00022737"/>
    </source>
</evidence>
<comment type="caution">
    <text evidence="11">The sequence shown here is derived from an EMBL/GenBank/DDBJ whole genome shotgun (WGS) entry which is preliminary data.</text>
</comment>
<feature type="domain" description="HTH myb-type" evidence="10">
    <location>
        <begin position="35"/>
        <end position="87"/>
    </location>
</feature>
<evidence type="ECO:0000256" key="4">
    <source>
        <dbReference type="ARBA" id="ARBA00023125"/>
    </source>
</evidence>
<dbReference type="InterPro" id="IPR001005">
    <property type="entry name" value="SANT/Myb"/>
</dbReference>
<evidence type="ECO:0000256" key="6">
    <source>
        <dbReference type="ARBA" id="ARBA00023163"/>
    </source>
</evidence>
<dbReference type="GO" id="GO:0003677">
    <property type="term" value="F:DNA binding"/>
    <property type="evidence" value="ECO:0007669"/>
    <property type="project" value="UniProtKB-KW"/>
</dbReference>
<reference evidence="11 12" key="1">
    <citation type="journal article" date="2021" name="Hortic Res">
        <title>Chromosome-scale assembly of the Dendrobium chrysotoxum genome enhances the understanding of orchid evolution.</title>
        <authorList>
            <person name="Zhang Y."/>
            <person name="Zhang G.Q."/>
            <person name="Zhang D."/>
            <person name="Liu X.D."/>
            <person name="Xu X.Y."/>
            <person name="Sun W.H."/>
            <person name="Yu X."/>
            <person name="Zhu X."/>
            <person name="Wang Z.W."/>
            <person name="Zhao X."/>
            <person name="Zhong W.Y."/>
            <person name="Chen H."/>
            <person name="Yin W.L."/>
            <person name="Huang T."/>
            <person name="Niu S.C."/>
            <person name="Liu Z.J."/>
        </authorList>
    </citation>
    <scope>NUCLEOTIDE SEQUENCE [LARGE SCALE GENOMIC DNA]</scope>
    <source>
        <strain evidence="11">Lindl</strain>
    </source>
</reference>
<accession>A0AAV7FMJ9</accession>
<organism evidence="11 12">
    <name type="scientific">Dendrobium chrysotoxum</name>
    <name type="common">Orchid</name>
    <dbReference type="NCBI Taxonomy" id="161865"/>
    <lineage>
        <taxon>Eukaryota</taxon>
        <taxon>Viridiplantae</taxon>
        <taxon>Streptophyta</taxon>
        <taxon>Embryophyta</taxon>
        <taxon>Tracheophyta</taxon>
        <taxon>Spermatophyta</taxon>
        <taxon>Magnoliopsida</taxon>
        <taxon>Liliopsida</taxon>
        <taxon>Asparagales</taxon>
        <taxon>Orchidaceae</taxon>
        <taxon>Epidendroideae</taxon>
        <taxon>Malaxideae</taxon>
        <taxon>Dendrobiinae</taxon>
        <taxon>Dendrobium</taxon>
    </lineage>
</organism>
<dbReference type="InterPro" id="IPR017930">
    <property type="entry name" value="Myb_dom"/>
</dbReference>
<dbReference type="PANTHER" id="PTHR47997:SF11">
    <property type="entry name" value="TRANSCRIPTION FACTOR LAF1"/>
    <property type="match status" value="1"/>
</dbReference>
<dbReference type="Proteomes" id="UP000775213">
    <property type="component" value="Unassembled WGS sequence"/>
</dbReference>
<dbReference type="SUPFAM" id="SSF46689">
    <property type="entry name" value="Homeodomain-like"/>
    <property type="match status" value="1"/>
</dbReference>
<keyword evidence="4" id="KW-0238">DNA-binding</keyword>
<dbReference type="FunFam" id="1.10.10.60:FF:000371">
    <property type="entry name" value="MYB transcription factor"/>
    <property type="match status" value="1"/>
</dbReference>
<feature type="domain" description="Myb-like" evidence="9">
    <location>
        <begin position="88"/>
        <end position="138"/>
    </location>
</feature>
<dbReference type="PANTHER" id="PTHR47997">
    <property type="entry name" value="MYB DOMAIN PROTEIN 55"/>
    <property type="match status" value="1"/>
</dbReference>
<dbReference type="GO" id="GO:0045893">
    <property type="term" value="P:positive regulation of DNA-templated transcription"/>
    <property type="evidence" value="ECO:0007669"/>
    <property type="project" value="UniProtKB-ARBA"/>
</dbReference>
<feature type="domain" description="Myb-like" evidence="9">
    <location>
        <begin position="35"/>
        <end position="87"/>
    </location>
</feature>
<gene>
    <name evidence="11" type="ORF">IEQ34_026559</name>
</gene>
<evidence type="ECO:0000256" key="1">
    <source>
        <dbReference type="ARBA" id="ARBA00004123"/>
    </source>
</evidence>
<dbReference type="Pfam" id="PF00249">
    <property type="entry name" value="Myb_DNA-binding"/>
    <property type="match status" value="2"/>
</dbReference>
<keyword evidence="7" id="KW-0539">Nucleus</keyword>
<evidence type="ECO:0000259" key="10">
    <source>
        <dbReference type="PROSITE" id="PS51294"/>
    </source>
</evidence>
<evidence type="ECO:0000313" key="11">
    <source>
        <dbReference type="EMBL" id="KAH0435610.1"/>
    </source>
</evidence>
<feature type="region of interest" description="Disordered" evidence="8">
    <location>
        <begin position="147"/>
        <end position="166"/>
    </location>
</feature>
<name>A0AAV7FMJ9_DENCH</name>
<evidence type="ECO:0000256" key="8">
    <source>
        <dbReference type="SAM" id="MobiDB-lite"/>
    </source>
</evidence>
<dbReference type="InterPro" id="IPR009057">
    <property type="entry name" value="Homeodomain-like_sf"/>
</dbReference>
<dbReference type="EMBL" id="JAGFBR010000765">
    <property type="protein sequence ID" value="KAH0435610.1"/>
    <property type="molecule type" value="Genomic_DNA"/>
</dbReference>
<dbReference type="FunFam" id="1.10.10.60:FF:000077">
    <property type="entry name" value="MYB transcription factor"/>
    <property type="match status" value="1"/>
</dbReference>
<evidence type="ECO:0000259" key="9">
    <source>
        <dbReference type="PROSITE" id="PS50090"/>
    </source>
</evidence>
<dbReference type="CDD" id="cd00167">
    <property type="entry name" value="SANT"/>
    <property type="match status" value="2"/>
</dbReference>
<dbReference type="PROSITE" id="PS50090">
    <property type="entry name" value="MYB_LIKE"/>
    <property type="match status" value="2"/>
</dbReference>
<keyword evidence="5" id="KW-0010">Activator</keyword>
<comment type="subcellular location">
    <subcellularLocation>
        <location evidence="1">Nucleus</location>
    </subcellularLocation>
</comment>
<protein>
    <submittedName>
        <fullName evidence="11">Uncharacterized protein</fullName>
    </submittedName>
</protein>